<evidence type="ECO:0000313" key="3">
    <source>
        <dbReference type="Proteomes" id="UP000612055"/>
    </source>
</evidence>
<accession>A0A835XR53</accession>
<sequence>MTSILRRRVRAASRRRAALPSSLSEPHGDLEHPLLLDRMADVVSSSGGTLAAPALADAAVYSGEALPAYGQSAHAGQPLLPRRRNESGAWRSGLPQSLKVLLPGHVESPAASPGPGKAAPSHGRIDPRSGSGGASRRGGALALSADYDSPLTLPTMPSHHPDQPWSAADASDPGASRGEDEAGASSRQGSAQGPQPSGAGGSPHPADEAARIRQKCEEAAWRITEDRRRCERLSREAGRRLEAERATAKARAAAQMRRRETA</sequence>
<evidence type="ECO:0000313" key="2">
    <source>
        <dbReference type="EMBL" id="KAG2488130.1"/>
    </source>
</evidence>
<keyword evidence="3" id="KW-1185">Reference proteome</keyword>
<feature type="region of interest" description="Disordered" evidence="1">
    <location>
        <begin position="105"/>
        <end position="213"/>
    </location>
</feature>
<gene>
    <name evidence="2" type="ORF">HYH03_013276</name>
</gene>
<dbReference type="EMBL" id="JAEHOE010000087">
    <property type="protein sequence ID" value="KAG2488130.1"/>
    <property type="molecule type" value="Genomic_DNA"/>
</dbReference>
<organism evidence="2 3">
    <name type="scientific">Edaphochlamys debaryana</name>
    <dbReference type="NCBI Taxonomy" id="47281"/>
    <lineage>
        <taxon>Eukaryota</taxon>
        <taxon>Viridiplantae</taxon>
        <taxon>Chlorophyta</taxon>
        <taxon>core chlorophytes</taxon>
        <taxon>Chlorophyceae</taxon>
        <taxon>CS clade</taxon>
        <taxon>Chlamydomonadales</taxon>
        <taxon>Chlamydomonadales incertae sedis</taxon>
        <taxon>Edaphochlamys</taxon>
    </lineage>
</organism>
<dbReference type="AlphaFoldDB" id="A0A835XR53"/>
<feature type="region of interest" description="Disordered" evidence="1">
    <location>
        <begin position="227"/>
        <end position="262"/>
    </location>
</feature>
<feature type="compositionally biased region" description="Basic and acidic residues" evidence="1">
    <location>
        <begin position="227"/>
        <end position="247"/>
    </location>
</feature>
<feature type="compositionally biased region" description="Low complexity" evidence="1">
    <location>
        <begin position="108"/>
        <end position="122"/>
    </location>
</feature>
<comment type="caution">
    <text evidence="2">The sequence shown here is derived from an EMBL/GenBank/DDBJ whole genome shotgun (WGS) entry which is preliminary data.</text>
</comment>
<proteinExistence type="predicted"/>
<dbReference type="Proteomes" id="UP000612055">
    <property type="component" value="Unassembled WGS sequence"/>
</dbReference>
<feature type="compositionally biased region" description="Low complexity" evidence="1">
    <location>
        <begin position="183"/>
        <end position="197"/>
    </location>
</feature>
<reference evidence="2" key="1">
    <citation type="journal article" date="2020" name="bioRxiv">
        <title>Comparative genomics of Chlamydomonas.</title>
        <authorList>
            <person name="Craig R.J."/>
            <person name="Hasan A.R."/>
            <person name="Ness R.W."/>
            <person name="Keightley P.D."/>
        </authorList>
    </citation>
    <scope>NUCLEOTIDE SEQUENCE</scope>
    <source>
        <strain evidence="2">CCAP 11/70</strain>
    </source>
</reference>
<protein>
    <submittedName>
        <fullName evidence="2">Uncharacterized protein</fullName>
    </submittedName>
</protein>
<name>A0A835XR53_9CHLO</name>
<evidence type="ECO:0000256" key="1">
    <source>
        <dbReference type="SAM" id="MobiDB-lite"/>
    </source>
</evidence>